<evidence type="ECO:0000256" key="3">
    <source>
        <dbReference type="RuleBase" id="RU362073"/>
    </source>
</evidence>
<organism evidence="7 8">
    <name type="scientific">Oricola thermophila</name>
    <dbReference type="NCBI Taxonomy" id="2742145"/>
    <lineage>
        <taxon>Bacteria</taxon>
        <taxon>Pseudomonadati</taxon>
        <taxon>Pseudomonadota</taxon>
        <taxon>Alphaproteobacteria</taxon>
        <taxon>Hyphomicrobiales</taxon>
        <taxon>Ahrensiaceae</taxon>
        <taxon>Oricola</taxon>
    </lineage>
</organism>
<dbReference type="SUPFAM" id="SSF64518">
    <property type="entry name" value="Phase 1 flagellin"/>
    <property type="match status" value="1"/>
</dbReference>
<keyword evidence="3" id="KW-0964">Secreted</keyword>
<evidence type="ECO:0000313" key="8">
    <source>
        <dbReference type="Proteomes" id="UP000509367"/>
    </source>
</evidence>
<gene>
    <name evidence="7" type="ORF">HTY61_14775</name>
</gene>
<evidence type="ECO:0000256" key="1">
    <source>
        <dbReference type="ARBA" id="ARBA00005709"/>
    </source>
</evidence>
<feature type="coiled-coil region" evidence="4">
    <location>
        <begin position="273"/>
        <end position="307"/>
    </location>
</feature>
<keyword evidence="4" id="KW-0175">Coiled coil</keyword>
<keyword evidence="7" id="KW-0282">Flagellum</keyword>
<name>A0A6N1VIR9_9HYPH</name>
<evidence type="ECO:0000256" key="2">
    <source>
        <dbReference type="ARBA" id="ARBA00023143"/>
    </source>
</evidence>
<keyword evidence="8" id="KW-1185">Reference proteome</keyword>
<dbReference type="Pfam" id="PF00700">
    <property type="entry name" value="Flagellin_C"/>
    <property type="match status" value="1"/>
</dbReference>
<feature type="domain" description="Flagellin N-terminal" evidence="5">
    <location>
        <begin position="6"/>
        <end position="138"/>
    </location>
</feature>
<dbReference type="PANTHER" id="PTHR42792">
    <property type="entry name" value="FLAGELLIN"/>
    <property type="match status" value="1"/>
</dbReference>
<dbReference type="KEGG" id="orm:HTY61_14775"/>
<reference evidence="7 8" key="1">
    <citation type="submission" date="2020-06" db="EMBL/GenBank/DDBJ databases">
        <title>Oricola thermophila sp. nov. isolated from a tidal sediments.</title>
        <authorList>
            <person name="Kwon K.K."/>
            <person name="Yang S.-H."/>
            <person name="Park M.-J."/>
        </authorList>
    </citation>
    <scope>NUCLEOTIDE SEQUENCE [LARGE SCALE GENOMIC DNA]</scope>
    <source>
        <strain evidence="7 8">MEBiC13590</strain>
    </source>
</reference>
<protein>
    <recommendedName>
        <fullName evidence="3">Flagellin</fullName>
    </recommendedName>
</protein>
<dbReference type="PANTHER" id="PTHR42792:SF1">
    <property type="entry name" value="FLAGELLAR HOOK-ASSOCIATED PROTEIN 3"/>
    <property type="match status" value="1"/>
</dbReference>
<keyword evidence="7" id="KW-0969">Cilium</keyword>
<dbReference type="GO" id="GO:0009288">
    <property type="term" value="C:bacterial-type flagellum"/>
    <property type="evidence" value="ECO:0007669"/>
    <property type="project" value="UniProtKB-SubCell"/>
</dbReference>
<dbReference type="NCBIfam" id="NF004669">
    <property type="entry name" value="PRK06008.1"/>
    <property type="match status" value="1"/>
</dbReference>
<dbReference type="AlphaFoldDB" id="A0A6N1VIR9"/>
<feature type="domain" description="Flagellin C-terminal" evidence="6">
    <location>
        <begin position="266"/>
        <end position="345"/>
    </location>
</feature>
<dbReference type="RefSeq" id="WP_175277517.1">
    <property type="nucleotide sequence ID" value="NZ_CP054836.1"/>
</dbReference>
<evidence type="ECO:0000259" key="6">
    <source>
        <dbReference type="Pfam" id="PF00700"/>
    </source>
</evidence>
<dbReference type="Proteomes" id="UP000509367">
    <property type="component" value="Chromosome"/>
</dbReference>
<keyword evidence="7" id="KW-0966">Cell projection</keyword>
<dbReference type="GO" id="GO:0005576">
    <property type="term" value="C:extracellular region"/>
    <property type="evidence" value="ECO:0007669"/>
    <property type="project" value="UniProtKB-SubCell"/>
</dbReference>
<sequence length="346" mass="37035">MRISNISTLSVSLALRSATNQLQHDLPRLQTELVTGKYADSGLSLGAESRKLAAFVGDIDHVQQMIDTNEQVRTRLSITQESMSYLGELADELVNAVAIVMGDQNQYPTAQQTASNAVAEIVSVLNTQVNGVFVFGGLNVDTRPISDYETGGGKAAFDNAFLLHFGFTKDDPNAALLTAADIENFLTTQVDPLFMGAGWTANMSSATDEVITSRISAGVTAETSVSANETAFRKLTMASVVATELFDSNLNGDALLGVADFVISQAGSAGGDLVKVRGQVGLVENRLERLNEELTAEKGLLETFASELVAVDSYDTSVELNTLLTQIEISYQITARIQSLSLMDYV</sequence>
<comment type="similarity">
    <text evidence="1 3">Belongs to the bacterial flagellin family.</text>
</comment>
<dbReference type="InterPro" id="IPR046358">
    <property type="entry name" value="Flagellin_C"/>
</dbReference>
<dbReference type="Gene3D" id="1.20.1330.10">
    <property type="entry name" value="f41 fragment of flagellin, N-terminal domain"/>
    <property type="match status" value="1"/>
</dbReference>
<comment type="function">
    <text evidence="3">Flagellin is the subunit protein which polymerizes to form the filaments of bacterial flagella.</text>
</comment>
<accession>A0A6N1VIR9</accession>
<evidence type="ECO:0000313" key="7">
    <source>
        <dbReference type="EMBL" id="QKV19625.1"/>
    </source>
</evidence>
<dbReference type="GO" id="GO:0005198">
    <property type="term" value="F:structural molecule activity"/>
    <property type="evidence" value="ECO:0007669"/>
    <property type="project" value="UniProtKB-UniRule"/>
</dbReference>
<dbReference type="InterPro" id="IPR001029">
    <property type="entry name" value="Flagellin_N"/>
</dbReference>
<proteinExistence type="inferred from homology"/>
<comment type="subcellular location">
    <subcellularLocation>
        <location evidence="3">Secreted</location>
    </subcellularLocation>
    <subcellularLocation>
        <location evidence="3">Bacterial flagellum</location>
    </subcellularLocation>
</comment>
<evidence type="ECO:0000256" key="4">
    <source>
        <dbReference type="SAM" id="Coils"/>
    </source>
</evidence>
<dbReference type="Pfam" id="PF00669">
    <property type="entry name" value="Flagellin_N"/>
    <property type="match status" value="1"/>
</dbReference>
<dbReference type="EMBL" id="CP054836">
    <property type="protein sequence ID" value="QKV19625.1"/>
    <property type="molecule type" value="Genomic_DNA"/>
</dbReference>
<keyword evidence="2 3" id="KW-0975">Bacterial flagellum</keyword>
<dbReference type="InterPro" id="IPR001492">
    <property type="entry name" value="Flagellin"/>
</dbReference>
<evidence type="ECO:0000259" key="5">
    <source>
        <dbReference type="Pfam" id="PF00669"/>
    </source>
</evidence>